<keyword evidence="2 6" id="KW-0699">rRNA-binding</keyword>
<dbReference type="CDD" id="cd00432">
    <property type="entry name" value="Ribosomal_L18_L5e"/>
    <property type="match status" value="1"/>
</dbReference>
<evidence type="ECO:0000256" key="6">
    <source>
        <dbReference type="HAMAP-Rule" id="MF_01337"/>
    </source>
</evidence>
<evidence type="ECO:0000256" key="5">
    <source>
        <dbReference type="ARBA" id="ARBA00023274"/>
    </source>
</evidence>
<dbReference type="GO" id="GO:0006412">
    <property type="term" value="P:translation"/>
    <property type="evidence" value="ECO:0007669"/>
    <property type="project" value="UniProtKB-UniRule"/>
</dbReference>
<reference evidence="7 8" key="1">
    <citation type="submission" date="2017-04" db="EMBL/GenBank/DDBJ databases">
        <title>Novel microbial lineages endemic to geothermal iron-oxide mats fill important gaps in the evolutionary history of Archaea.</title>
        <authorList>
            <person name="Jay Z.J."/>
            <person name="Beam J.P."/>
            <person name="Dlakic M."/>
            <person name="Rusch D.B."/>
            <person name="Kozubal M.A."/>
            <person name="Inskeep W.P."/>
        </authorList>
    </citation>
    <scope>NUCLEOTIDE SEQUENCE [LARGE SCALE GENOMIC DNA]</scope>
    <source>
        <strain evidence="7">OSP_D</strain>
    </source>
</reference>
<organism evidence="7 8">
    <name type="scientific">Candidatus Marsarchaeota G2 archaeon OSP_D</name>
    <dbReference type="NCBI Taxonomy" id="1978157"/>
    <lineage>
        <taxon>Archaea</taxon>
        <taxon>Candidatus Marsarchaeota</taxon>
        <taxon>Candidatus Marsarchaeota group 2</taxon>
    </lineage>
</organism>
<dbReference type="AlphaFoldDB" id="A0A2R6AVV4"/>
<dbReference type="GO" id="GO:0008097">
    <property type="term" value="F:5S rRNA binding"/>
    <property type="evidence" value="ECO:0007669"/>
    <property type="project" value="InterPro"/>
</dbReference>
<dbReference type="InterPro" id="IPR005485">
    <property type="entry name" value="Rbsml_uL18_euk_arch"/>
</dbReference>
<dbReference type="SUPFAM" id="SSF53137">
    <property type="entry name" value="Translational machinery components"/>
    <property type="match status" value="1"/>
</dbReference>
<sequence>MSYGPRYRLNFKRRRLGLTDYRLRLKLLLSGKPRLVLRRSNRYIYAQLVLSQTGSDKTFTSASSKELIRFGYPAGLTSAPACYLTGLLMAKRVLKLGFKEAILDMGLIHHVAKSNLYAFVKGCRDGGLEIPCSEEVLPEEFRISGGHIAEYAKLLKANNQEKYTKQFSHFISANVQPENLVDVFNEVKRKIMTEGEK</sequence>
<dbReference type="GO" id="GO:0022625">
    <property type="term" value="C:cytosolic large ribosomal subunit"/>
    <property type="evidence" value="ECO:0007669"/>
    <property type="project" value="TreeGrafter"/>
</dbReference>
<dbReference type="GO" id="GO:0003735">
    <property type="term" value="F:structural constituent of ribosome"/>
    <property type="evidence" value="ECO:0007669"/>
    <property type="project" value="InterPro"/>
</dbReference>
<dbReference type="HAMAP" id="MF_01337_A">
    <property type="entry name" value="Ribosomal_uL18_A"/>
    <property type="match status" value="1"/>
</dbReference>
<dbReference type="InterPro" id="IPR057268">
    <property type="entry name" value="Ribosomal_L18"/>
</dbReference>
<evidence type="ECO:0000256" key="1">
    <source>
        <dbReference type="ARBA" id="ARBA00007116"/>
    </source>
</evidence>
<evidence type="ECO:0000313" key="8">
    <source>
        <dbReference type="Proteomes" id="UP000240322"/>
    </source>
</evidence>
<dbReference type="EMBL" id="NEXE01000057">
    <property type="protein sequence ID" value="PSN90510.1"/>
    <property type="molecule type" value="Genomic_DNA"/>
</dbReference>
<dbReference type="Proteomes" id="UP000240322">
    <property type="component" value="Unassembled WGS sequence"/>
</dbReference>
<comment type="similarity">
    <text evidence="1 6">Belongs to the universal ribosomal protein uL18 family.</text>
</comment>
<dbReference type="InterPro" id="IPR057267">
    <property type="entry name" value="Rbsml_uL18_arch"/>
</dbReference>
<dbReference type="Pfam" id="PF17144">
    <property type="entry name" value="Ribosomal_L5e"/>
    <property type="match status" value="1"/>
</dbReference>
<evidence type="ECO:0000313" key="7">
    <source>
        <dbReference type="EMBL" id="PSN90510.1"/>
    </source>
</evidence>
<evidence type="ECO:0000256" key="4">
    <source>
        <dbReference type="ARBA" id="ARBA00022980"/>
    </source>
</evidence>
<accession>A0A2R6AVV4</accession>
<dbReference type="PANTHER" id="PTHR23410">
    <property type="entry name" value="RIBOSOMAL PROTEIN L5-RELATED"/>
    <property type="match status" value="1"/>
</dbReference>
<evidence type="ECO:0000256" key="3">
    <source>
        <dbReference type="ARBA" id="ARBA00022884"/>
    </source>
</evidence>
<proteinExistence type="inferred from homology"/>
<protein>
    <recommendedName>
        <fullName evidence="6">Large ribosomal subunit protein uL18</fullName>
    </recommendedName>
</protein>
<dbReference type="PANTHER" id="PTHR23410:SF12">
    <property type="entry name" value="LARGE RIBOSOMAL SUBUNIT PROTEIN UL18"/>
    <property type="match status" value="1"/>
</dbReference>
<gene>
    <name evidence="6" type="primary">rpl18</name>
    <name evidence="7" type="ORF">B9Q03_06615</name>
</gene>
<keyword evidence="5 6" id="KW-0687">Ribonucleoprotein</keyword>
<dbReference type="NCBIfam" id="NF006342">
    <property type="entry name" value="PRK08569.1"/>
    <property type="match status" value="1"/>
</dbReference>
<dbReference type="GO" id="GO:0000027">
    <property type="term" value="P:ribosomal large subunit assembly"/>
    <property type="evidence" value="ECO:0007669"/>
    <property type="project" value="TreeGrafter"/>
</dbReference>
<dbReference type="Gene3D" id="3.30.420.100">
    <property type="match status" value="1"/>
</dbReference>
<comment type="caution">
    <text evidence="7">The sequence shown here is derived from an EMBL/GenBank/DDBJ whole genome shotgun (WGS) entry which is preliminary data.</text>
</comment>
<name>A0A2R6AVV4_9ARCH</name>
<comment type="function">
    <text evidence="6">This is one of the proteins that bind and probably mediate the attachment of the 5S RNA into the large ribosomal subunit, where it forms part of the central protuberance.</text>
</comment>
<evidence type="ECO:0000256" key="2">
    <source>
        <dbReference type="ARBA" id="ARBA00022730"/>
    </source>
</evidence>
<comment type="subunit">
    <text evidence="6">Part of the 50S ribosomal subunit. Contacts the 5S and 23S rRNAs.</text>
</comment>
<keyword evidence="3 6" id="KW-0694">RNA-binding</keyword>
<keyword evidence="4 6" id="KW-0689">Ribosomal protein</keyword>